<proteinExistence type="predicted"/>
<keyword evidence="4" id="KW-1185">Reference proteome</keyword>
<dbReference type="Proteomes" id="UP001316087">
    <property type="component" value="Unassembled WGS sequence"/>
</dbReference>
<evidence type="ECO:0000259" key="2">
    <source>
        <dbReference type="Pfam" id="PF06713"/>
    </source>
</evidence>
<feature type="transmembrane region" description="Helical" evidence="1">
    <location>
        <begin position="7"/>
        <end position="26"/>
    </location>
</feature>
<keyword evidence="1" id="KW-0472">Membrane</keyword>
<keyword evidence="1" id="KW-1133">Transmembrane helix</keyword>
<organism evidence="3 4">
    <name type="scientific">Solibacillus palustris</name>
    <dbReference type="NCBI Taxonomy" id="2908203"/>
    <lineage>
        <taxon>Bacteria</taxon>
        <taxon>Bacillati</taxon>
        <taxon>Bacillota</taxon>
        <taxon>Bacilli</taxon>
        <taxon>Bacillales</taxon>
        <taxon>Caryophanaceae</taxon>
        <taxon>Solibacillus</taxon>
    </lineage>
</organism>
<evidence type="ECO:0000256" key="1">
    <source>
        <dbReference type="SAM" id="Phobius"/>
    </source>
</evidence>
<accession>A0ABS9UHB7</accession>
<protein>
    <submittedName>
        <fullName evidence="3">PH domain-containing protein</fullName>
    </submittedName>
</protein>
<keyword evidence="1" id="KW-0812">Transmembrane</keyword>
<gene>
    <name evidence="3" type="ORF">LZ480_17860</name>
</gene>
<sequence length="133" mass="14934">MVFKSKIDIWMAAIFIIVPTLMIYGVITEPDIITIVVTIALIALLAILFFGTKYVIQDNKLIIHGGITKTNIDIAKIHSLRPSKNPFSAPAMSIDRIEITFDPDMQMTLVSPKDKETFVKKLLEINPSIKLIH</sequence>
<dbReference type="InterPro" id="IPR009589">
    <property type="entry name" value="PH_YyaB-like"/>
</dbReference>
<dbReference type="Pfam" id="PF06713">
    <property type="entry name" value="bPH_4"/>
    <property type="match status" value="1"/>
</dbReference>
<dbReference type="EMBL" id="JAKZFC010000009">
    <property type="protein sequence ID" value="MCH7323741.1"/>
    <property type="molecule type" value="Genomic_DNA"/>
</dbReference>
<dbReference type="RefSeq" id="WP_241370900.1">
    <property type="nucleotide sequence ID" value="NZ_JAKZFC010000009.1"/>
</dbReference>
<comment type="caution">
    <text evidence="3">The sequence shown here is derived from an EMBL/GenBank/DDBJ whole genome shotgun (WGS) entry which is preliminary data.</text>
</comment>
<evidence type="ECO:0000313" key="4">
    <source>
        <dbReference type="Proteomes" id="UP001316087"/>
    </source>
</evidence>
<feature type="transmembrane region" description="Helical" evidence="1">
    <location>
        <begin position="32"/>
        <end position="51"/>
    </location>
</feature>
<evidence type="ECO:0000313" key="3">
    <source>
        <dbReference type="EMBL" id="MCH7323741.1"/>
    </source>
</evidence>
<name>A0ABS9UHB7_9BACL</name>
<reference evidence="3 4" key="1">
    <citation type="submission" date="2022-03" db="EMBL/GenBank/DDBJ databases">
        <authorList>
            <person name="Jo J.-H."/>
            <person name="Im W.-T."/>
        </authorList>
    </citation>
    <scope>NUCLEOTIDE SEQUENCE [LARGE SCALE GENOMIC DNA]</scope>
    <source>
        <strain evidence="3 4">MA9</strain>
    </source>
</reference>
<feature type="domain" description="Uncharacterized protein YyaB-like PH" evidence="2">
    <location>
        <begin position="52"/>
        <end position="126"/>
    </location>
</feature>